<dbReference type="Proteomes" id="UP001302667">
    <property type="component" value="Chromosome"/>
</dbReference>
<feature type="region of interest" description="Disordered" evidence="1">
    <location>
        <begin position="117"/>
        <end position="136"/>
    </location>
</feature>
<protein>
    <recommendedName>
        <fullName evidence="4">Phage virion morphogenesis protein</fullName>
    </recommendedName>
</protein>
<proteinExistence type="predicted"/>
<evidence type="ECO:0008006" key="4">
    <source>
        <dbReference type="Google" id="ProtNLM"/>
    </source>
</evidence>
<accession>A0ABZ0F674</accession>
<feature type="region of interest" description="Disordered" evidence="1">
    <location>
        <begin position="37"/>
        <end position="77"/>
    </location>
</feature>
<evidence type="ECO:0000313" key="2">
    <source>
        <dbReference type="EMBL" id="WOE64689.1"/>
    </source>
</evidence>
<name>A0ABZ0F674_9GAMM</name>
<evidence type="ECO:0000256" key="1">
    <source>
        <dbReference type="SAM" id="MobiDB-lite"/>
    </source>
</evidence>
<dbReference type="EMBL" id="CP136584">
    <property type="protein sequence ID" value="WOE64689.1"/>
    <property type="molecule type" value="Genomic_DNA"/>
</dbReference>
<reference evidence="2 3" key="1">
    <citation type="submission" date="2023-10" db="EMBL/GenBank/DDBJ databases">
        <title>Genome analysis of psychrotrophic aerobic bacterium Aeromonas allosaccharophila BIM B-1809 isolated from infected fish.</title>
        <authorList>
            <person name="Leanovich S.I."/>
            <person name="Sidarenka A.V."/>
            <person name="Akhremchuk A.E."/>
            <person name="Sikolenko M.A."/>
            <person name="Valentovich L.N."/>
        </authorList>
    </citation>
    <scope>NUCLEOTIDE SEQUENCE [LARGE SCALE GENOMIC DNA]</scope>
    <source>
        <strain evidence="2 3">BIM B-1809</strain>
    </source>
</reference>
<organism evidence="2 3">
    <name type="scientific">Aeromonas allosaccharophila</name>
    <dbReference type="NCBI Taxonomy" id="656"/>
    <lineage>
        <taxon>Bacteria</taxon>
        <taxon>Pseudomonadati</taxon>
        <taxon>Pseudomonadota</taxon>
        <taxon>Gammaproteobacteria</taxon>
        <taxon>Aeromonadales</taxon>
        <taxon>Aeromonadaceae</taxon>
        <taxon>Aeromonas</taxon>
    </lineage>
</organism>
<gene>
    <name evidence="2" type="ORF">RY972_11325</name>
</gene>
<evidence type="ECO:0000313" key="3">
    <source>
        <dbReference type="Proteomes" id="UP001302667"/>
    </source>
</evidence>
<dbReference type="RefSeq" id="WP_317102037.1">
    <property type="nucleotide sequence ID" value="NZ_CP136584.1"/>
</dbReference>
<sequence>MQVLFSKGKIWNRHKKQQDMRLFPTIVRRMGRSVKGIPSNPLLLARSDKPSATPEQMRRIGGEKSGSAGTARANPYQSGRGIYQNGIAMRPLNCGDDQDAIASVDKLIATDISRYKKRRHKNGAANAAPNGRVIPK</sequence>
<keyword evidence="3" id="KW-1185">Reference proteome</keyword>